<reference evidence="1 2" key="1">
    <citation type="submission" date="2012-02" db="EMBL/GenBank/DDBJ databases">
        <title>The Genome Sequence of Bacteroides fragilis CL07T12C05.</title>
        <authorList>
            <consortium name="The Broad Institute Genome Sequencing Platform"/>
            <person name="Earl A."/>
            <person name="Ward D."/>
            <person name="Feldgarden M."/>
            <person name="Gevers D."/>
            <person name="Zitomersky N.L."/>
            <person name="Coyne M.J."/>
            <person name="Comstock L.E."/>
            <person name="Young S.K."/>
            <person name="Zeng Q."/>
            <person name="Gargeya S."/>
            <person name="Fitzgerald M."/>
            <person name="Haas B."/>
            <person name="Abouelleil A."/>
            <person name="Alvarado L."/>
            <person name="Arachchi H.M."/>
            <person name="Berlin A."/>
            <person name="Chapman S.B."/>
            <person name="Gearin G."/>
            <person name="Goldberg J."/>
            <person name="Griggs A."/>
            <person name="Gujja S."/>
            <person name="Hansen M."/>
            <person name="Heiman D."/>
            <person name="Howarth C."/>
            <person name="Larimer J."/>
            <person name="Lui A."/>
            <person name="MacDonald P.J.P."/>
            <person name="McCowen C."/>
            <person name="Montmayeur A."/>
            <person name="Murphy C."/>
            <person name="Neiman D."/>
            <person name="Pearson M."/>
            <person name="Priest M."/>
            <person name="Roberts A."/>
            <person name="Saif S."/>
            <person name="Shea T."/>
            <person name="Sisk P."/>
            <person name="Stolte C."/>
            <person name="Sykes S."/>
            <person name="Wortman J."/>
            <person name="Nusbaum C."/>
            <person name="Birren B."/>
        </authorList>
    </citation>
    <scope>NUCLEOTIDE SEQUENCE [LARGE SCALE GENOMIC DNA]</scope>
    <source>
        <strain evidence="1 2">CL07T12C05</strain>
    </source>
</reference>
<dbReference type="AlphaFoldDB" id="A0A0E2AKW3"/>
<dbReference type="HOGENOM" id="CLU_2646899_0_0_10"/>
<dbReference type="Proteomes" id="UP000003879">
    <property type="component" value="Unassembled WGS sequence"/>
</dbReference>
<sequence>MVKVILFPSLLFCFIIDTYSYFNTIYRNQYINKRGNEKKTERPNTLDPLRINLTYVNGNYISMRSYIYPLTVTPTM</sequence>
<proteinExistence type="predicted"/>
<evidence type="ECO:0000313" key="2">
    <source>
        <dbReference type="Proteomes" id="UP000003879"/>
    </source>
</evidence>
<comment type="caution">
    <text evidence="1">The sequence shown here is derived from an EMBL/GenBank/DDBJ whole genome shotgun (WGS) entry which is preliminary data.</text>
</comment>
<protein>
    <submittedName>
        <fullName evidence="1">Uncharacterized protein</fullName>
    </submittedName>
</protein>
<name>A0A0E2AKW3_BACFG</name>
<gene>
    <name evidence="1" type="ORF">HMPREF1056_03978</name>
</gene>
<evidence type="ECO:0000313" key="1">
    <source>
        <dbReference type="EMBL" id="EIY91195.1"/>
    </source>
</evidence>
<dbReference type="EMBL" id="AGXN01000022">
    <property type="protein sequence ID" value="EIY91195.1"/>
    <property type="molecule type" value="Genomic_DNA"/>
</dbReference>
<organism evidence="1 2">
    <name type="scientific">Bacteroides fragilis CL07T12C05</name>
    <dbReference type="NCBI Taxonomy" id="997883"/>
    <lineage>
        <taxon>Bacteria</taxon>
        <taxon>Pseudomonadati</taxon>
        <taxon>Bacteroidota</taxon>
        <taxon>Bacteroidia</taxon>
        <taxon>Bacteroidales</taxon>
        <taxon>Bacteroidaceae</taxon>
        <taxon>Bacteroides</taxon>
    </lineage>
</organism>
<accession>A0A0E2AKW3</accession>